<evidence type="ECO:0000256" key="4">
    <source>
        <dbReference type="ARBA" id="ARBA00023136"/>
    </source>
</evidence>
<protein>
    <submittedName>
        <fullName evidence="7">Voltage-gated sodium channel</fullName>
    </submittedName>
</protein>
<dbReference type="Gene3D" id="1.20.120.350">
    <property type="entry name" value="Voltage-gated potassium channels. Chain C"/>
    <property type="match status" value="1"/>
</dbReference>
<evidence type="ECO:0000259" key="6">
    <source>
        <dbReference type="Pfam" id="PF00520"/>
    </source>
</evidence>
<sequence>MAMLREKIGTFVEGQKVQVFVTTLIVINAITLGLNTVPEINGKYGDWLNVFDRFVLGVFVLEILGKLVYRNWRFFLSGWNVFDFIIVGIALIPSSGALTVLRSLRILRTLRLLSVVPSMRRVVQALFSSIPGIGSVSMLILLIFYVGAVISTQMFGQAFPEWFGTIGKSMYTLFQIMTLESWSMGIVRPILEVFPLAWVFFIPFILVTSFAVLNLFIGIIVDAMQSQHMTEQKEIDEHIDTQAGTLHTDSISLERRLDTLMGEVAEIKALVRANNGAGKQTG</sequence>
<dbReference type="Pfam" id="PF00520">
    <property type="entry name" value="Ion_trans"/>
    <property type="match status" value="1"/>
</dbReference>
<keyword evidence="2 5" id="KW-0812">Transmembrane</keyword>
<evidence type="ECO:0000256" key="2">
    <source>
        <dbReference type="ARBA" id="ARBA00022692"/>
    </source>
</evidence>
<dbReference type="GO" id="GO:0001518">
    <property type="term" value="C:voltage-gated sodium channel complex"/>
    <property type="evidence" value="ECO:0007669"/>
    <property type="project" value="TreeGrafter"/>
</dbReference>
<feature type="domain" description="Ion transport" evidence="6">
    <location>
        <begin position="18"/>
        <end position="228"/>
    </location>
</feature>
<keyword evidence="7" id="KW-0406">Ion transport</keyword>
<dbReference type="PANTHER" id="PTHR10037">
    <property type="entry name" value="VOLTAGE-GATED CATION CHANNEL CALCIUM AND SODIUM"/>
    <property type="match status" value="1"/>
</dbReference>
<dbReference type="InterPro" id="IPR027359">
    <property type="entry name" value="Volt_channel_dom_sf"/>
</dbReference>
<feature type="transmembrane region" description="Helical" evidence="5">
    <location>
        <begin position="20"/>
        <end position="38"/>
    </location>
</feature>
<organism evidence="7">
    <name type="scientific">Candidatus Kentrum sp. MB</name>
    <dbReference type="NCBI Taxonomy" id="2138164"/>
    <lineage>
        <taxon>Bacteria</taxon>
        <taxon>Pseudomonadati</taxon>
        <taxon>Pseudomonadota</taxon>
        <taxon>Gammaproteobacteria</taxon>
        <taxon>Candidatus Kentrum</taxon>
    </lineage>
</organism>
<dbReference type="GO" id="GO:0005248">
    <property type="term" value="F:voltage-gated sodium channel activity"/>
    <property type="evidence" value="ECO:0007669"/>
    <property type="project" value="TreeGrafter"/>
</dbReference>
<keyword evidence="3 5" id="KW-1133">Transmembrane helix</keyword>
<dbReference type="InterPro" id="IPR043203">
    <property type="entry name" value="VGCC_Ca_Na"/>
</dbReference>
<reference evidence="7" key="1">
    <citation type="submission" date="2019-02" db="EMBL/GenBank/DDBJ databases">
        <authorList>
            <person name="Gruber-Vodicka R. H."/>
            <person name="Seah K. B. B."/>
        </authorList>
    </citation>
    <scope>NUCLEOTIDE SEQUENCE</scope>
    <source>
        <strain evidence="7">BECK_BZ197</strain>
    </source>
</reference>
<keyword evidence="7" id="KW-0813">Transport</keyword>
<proteinExistence type="predicted"/>
<dbReference type="AlphaFoldDB" id="A0A450XAE3"/>
<keyword evidence="7" id="KW-0407">Ion channel</keyword>
<evidence type="ECO:0000313" key="7">
    <source>
        <dbReference type="EMBL" id="VFK26228.1"/>
    </source>
</evidence>
<comment type="subcellular location">
    <subcellularLocation>
        <location evidence="1">Membrane</location>
        <topology evidence="1">Multi-pass membrane protein</topology>
    </subcellularLocation>
</comment>
<gene>
    <name evidence="7" type="ORF">BECKMB1821G_GA0114241_101930</name>
</gene>
<feature type="transmembrane region" description="Helical" evidence="5">
    <location>
        <begin position="81"/>
        <end position="101"/>
    </location>
</feature>
<feature type="transmembrane region" description="Helical" evidence="5">
    <location>
        <begin position="196"/>
        <end position="221"/>
    </location>
</feature>
<dbReference type="SUPFAM" id="SSF81324">
    <property type="entry name" value="Voltage-gated potassium channels"/>
    <property type="match status" value="1"/>
</dbReference>
<feature type="transmembrane region" description="Helical" evidence="5">
    <location>
        <begin position="122"/>
        <end position="146"/>
    </location>
</feature>
<dbReference type="Gene3D" id="1.10.287.70">
    <property type="match status" value="1"/>
</dbReference>
<evidence type="ECO:0000256" key="1">
    <source>
        <dbReference type="ARBA" id="ARBA00004141"/>
    </source>
</evidence>
<dbReference type="InterPro" id="IPR005821">
    <property type="entry name" value="Ion_trans_dom"/>
</dbReference>
<keyword evidence="4 5" id="KW-0472">Membrane</keyword>
<dbReference type="EMBL" id="CAADFO010000019">
    <property type="protein sequence ID" value="VFK26228.1"/>
    <property type="molecule type" value="Genomic_DNA"/>
</dbReference>
<dbReference type="PANTHER" id="PTHR10037:SF62">
    <property type="entry name" value="SODIUM CHANNEL PROTEIN 60E"/>
    <property type="match status" value="1"/>
</dbReference>
<evidence type="ECO:0000256" key="5">
    <source>
        <dbReference type="SAM" id="Phobius"/>
    </source>
</evidence>
<name>A0A450XAE3_9GAMM</name>
<accession>A0A450XAE3</accession>
<evidence type="ECO:0000256" key="3">
    <source>
        <dbReference type="ARBA" id="ARBA00022989"/>
    </source>
</evidence>